<name>A0A9P6CHD8_9AGAR</name>
<dbReference type="Proteomes" id="UP000807353">
    <property type="component" value="Unassembled WGS sequence"/>
</dbReference>
<comment type="caution">
    <text evidence="1">The sequence shown here is derived from an EMBL/GenBank/DDBJ whole genome shotgun (WGS) entry which is preliminary data.</text>
</comment>
<accession>A0A9P6CHD8</accession>
<evidence type="ECO:0000313" key="2">
    <source>
        <dbReference type="Proteomes" id="UP000807353"/>
    </source>
</evidence>
<evidence type="ECO:0000313" key="1">
    <source>
        <dbReference type="EMBL" id="KAF9462190.1"/>
    </source>
</evidence>
<protein>
    <submittedName>
        <fullName evidence="1">Uncharacterized protein</fullName>
    </submittedName>
</protein>
<gene>
    <name evidence="1" type="ORF">BDZ94DRAFT_1261732</name>
</gene>
<reference evidence="1" key="1">
    <citation type="submission" date="2020-11" db="EMBL/GenBank/DDBJ databases">
        <authorList>
            <consortium name="DOE Joint Genome Institute"/>
            <person name="Ahrendt S."/>
            <person name="Riley R."/>
            <person name="Andreopoulos W."/>
            <person name="Labutti K."/>
            <person name="Pangilinan J."/>
            <person name="Ruiz-Duenas F.J."/>
            <person name="Barrasa J.M."/>
            <person name="Sanchez-Garcia M."/>
            <person name="Camarero S."/>
            <person name="Miyauchi S."/>
            <person name="Serrano A."/>
            <person name="Linde D."/>
            <person name="Babiker R."/>
            <person name="Drula E."/>
            <person name="Ayuso-Fernandez I."/>
            <person name="Pacheco R."/>
            <person name="Padilla G."/>
            <person name="Ferreira P."/>
            <person name="Barriuso J."/>
            <person name="Kellner H."/>
            <person name="Castanera R."/>
            <person name="Alfaro M."/>
            <person name="Ramirez L."/>
            <person name="Pisabarro A.G."/>
            <person name="Kuo A."/>
            <person name="Tritt A."/>
            <person name="Lipzen A."/>
            <person name="He G."/>
            <person name="Yan M."/>
            <person name="Ng V."/>
            <person name="Cullen D."/>
            <person name="Martin F."/>
            <person name="Rosso M.-N."/>
            <person name="Henrissat B."/>
            <person name="Hibbett D."/>
            <person name="Martinez A.T."/>
            <person name="Grigoriev I.V."/>
        </authorList>
    </citation>
    <scope>NUCLEOTIDE SEQUENCE</scope>
    <source>
        <strain evidence="1">CBS 247.69</strain>
    </source>
</reference>
<keyword evidence="2" id="KW-1185">Reference proteome</keyword>
<organism evidence="1 2">
    <name type="scientific">Collybia nuda</name>
    <dbReference type="NCBI Taxonomy" id="64659"/>
    <lineage>
        <taxon>Eukaryota</taxon>
        <taxon>Fungi</taxon>
        <taxon>Dikarya</taxon>
        <taxon>Basidiomycota</taxon>
        <taxon>Agaricomycotina</taxon>
        <taxon>Agaricomycetes</taxon>
        <taxon>Agaricomycetidae</taxon>
        <taxon>Agaricales</taxon>
        <taxon>Tricholomatineae</taxon>
        <taxon>Clitocybaceae</taxon>
        <taxon>Collybia</taxon>
    </lineage>
</organism>
<dbReference type="AlphaFoldDB" id="A0A9P6CHD8"/>
<proteinExistence type="predicted"/>
<dbReference type="EMBL" id="MU150274">
    <property type="protein sequence ID" value="KAF9462190.1"/>
    <property type="molecule type" value="Genomic_DNA"/>
</dbReference>
<sequence length="82" mass="9013">MKTGANATRQFGSILPIKGCHFRQSQKILNLRPLPPPELSRNCISNRKSAHIDSKPLKYGDSMVYSVPGVEETVMMRSGPGS</sequence>